<dbReference type="InterPro" id="IPR013425">
    <property type="entry name" value="Autotrns_rpt"/>
</dbReference>
<keyword evidence="1" id="KW-0732">Signal</keyword>
<comment type="caution">
    <text evidence="3">The sequence shown here is derived from an EMBL/GenBank/DDBJ whole genome shotgun (WGS) entry which is preliminary data.</text>
</comment>
<dbReference type="NCBIfam" id="TIGR02601">
    <property type="entry name" value="autotrns_rpt"/>
    <property type="match status" value="41"/>
</dbReference>
<evidence type="ECO:0000256" key="1">
    <source>
        <dbReference type="ARBA" id="ARBA00022729"/>
    </source>
</evidence>
<dbReference type="SMART" id="SM00710">
    <property type="entry name" value="PbH1"/>
    <property type="match status" value="8"/>
</dbReference>
<dbReference type="PROSITE" id="PS51208">
    <property type="entry name" value="AUTOTRANSPORTER"/>
    <property type="match status" value="1"/>
</dbReference>
<dbReference type="RefSeq" id="WP_221306303.1">
    <property type="nucleotide sequence ID" value="NZ_JACHIG010000021.1"/>
</dbReference>
<dbReference type="InterPro" id="IPR036709">
    <property type="entry name" value="Autotransporte_beta_dom_sf"/>
</dbReference>
<reference evidence="3 4" key="1">
    <citation type="submission" date="2020-08" db="EMBL/GenBank/DDBJ databases">
        <title>Genomic Encyclopedia of Type Strains, Phase IV (KMG-IV): sequencing the most valuable type-strain genomes for metagenomic binning, comparative biology and taxonomic classification.</title>
        <authorList>
            <person name="Goeker M."/>
        </authorList>
    </citation>
    <scope>NUCLEOTIDE SEQUENCE [LARGE SCALE GENOMIC DNA]</scope>
    <source>
        <strain evidence="3 4">DSM 12252</strain>
    </source>
</reference>
<proteinExistence type="predicted"/>
<keyword evidence="4" id="KW-1185">Reference proteome</keyword>
<dbReference type="EMBL" id="JACHIG010000021">
    <property type="protein sequence ID" value="MBB5035635.1"/>
    <property type="molecule type" value="Genomic_DNA"/>
</dbReference>
<dbReference type="SUPFAM" id="SSF51126">
    <property type="entry name" value="Pectin lyase-like"/>
    <property type="match status" value="15"/>
</dbReference>
<dbReference type="InterPro" id="IPR006626">
    <property type="entry name" value="PbH1"/>
</dbReference>
<dbReference type="InterPro" id="IPR012332">
    <property type="entry name" value="Autotransporter_pectin_lyase_C"/>
</dbReference>
<evidence type="ECO:0000313" key="3">
    <source>
        <dbReference type="EMBL" id="MBB5035635.1"/>
    </source>
</evidence>
<dbReference type="Pfam" id="PF12951">
    <property type="entry name" value="PATR"/>
    <property type="match status" value="44"/>
</dbReference>
<organism evidence="3 4">
    <name type="scientific">Prosthecobacter vanneervenii</name>
    <dbReference type="NCBI Taxonomy" id="48466"/>
    <lineage>
        <taxon>Bacteria</taxon>
        <taxon>Pseudomonadati</taxon>
        <taxon>Verrucomicrobiota</taxon>
        <taxon>Verrucomicrobiia</taxon>
        <taxon>Verrucomicrobiales</taxon>
        <taxon>Verrucomicrobiaceae</taxon>
        <taxon>Prosthecobacter</taxon>
    </lineage>
</organism>
<name>A0A7W7YG86_9BACT</name>
<dbReference type="SUPFAM" id="SSF103515">
    <property type="entry name" value="Autotransporter"/>
    <property type="match status" value="1"/>
</dbReference>
<dbReference type="InterPro" id="IPR005546">
    <property type="entry name" value="Autotransporte_beta"/>
</dbReference>
<gene>
    <name evidence="3" type="ORF">HNQ65_005248</name>
</gene>
<dbReference type="Gene3D" id="2.160.20.20">
    <property type="match status" value="12"/>
</dbReference>
<dbReference type="SMART" id="SM00869">
    <property type="entry name" value="Autotransporter"/>
    <property type="match status" value="1"/>
</dbReference>
<evidence type="ECO:0000259" key="2">
    <source>
        <dbReference type="PROSITE" id="PS51208"/>
    </source>
</evidence>
<dbReference type="InterPro" id="IPR011050">
    <property type="entry name" value="Pectin_lyase_fold/virulence"/>
</dbReference>
<dbReference type="Proteomes" id="UP000590740">
    <property type="component" value="Unassembled WGS sequence"/>
</dbReference>
<sequence length="5490" mass="526583">MMALTGFWQVAPTLHAATLTWDTVAGDGGTITSGSGTWTTGLGNWNTGSGDTTWNSATPDSAIFSGGASIIGFGGPVTVGNILFNATTTLAGGGTLTLSNSTLTTNADSTISGVLAGNTGLIKNGNGVLTLSGVNTYTGVTAVTAGTLNVLSLADGGVNSAIGAASNAAENLVMDNGTLKYSPGAAAPVSTDRLFSVGTGGATIDASSGFSVSFTNTGNLGFNGQSGARTLTLTGSNTGGNSLAAVIGDNGGGTALTKASTGNWSLSGNNTYTGVTSIMGGTLSVSTLANGGQSSNLGAATNDAANLILNSTLQYTGTGSSTDRLFTLGGLQPTLDASGTGAVNFTNTGSVGFLSAGPHTLTLKGTSSDGNTLSAAIVDNGGATAITKSGTGNWVLTGANSYTGTTTISGGVLQVGNGGTSGALGTGAVTNNASLVVNRSDNLTISNAISGTGSFTQAGTGTTTLSGSTSYAGATLINAGKLQAGAAFVFAVNSSVSVAAGAVLELNGFSNAIGSLSGAGTVQNGTATTATFTLGGIPSTTFDGLIQNGGSAPLALSKNGTGTQVLTGANTYTGGTIVNNGVLSVSSLANGGVASNIGASSSGANSLALNGGTLSYTGAGNSTDRLFSVTTSNGTLDSSGSGAVNFTNAGSMGFAGTSGTRTLTLTGSNTGNNTIAAVISDNGGATSLTKSGQGTWVLTGANSYTGTTTISGGVLQIGSGGTTGTLGTAAVTDNSNLTFNRSNVLTAANTISGVGGVTQAGTGTTTLSGTNSYTGATTITGGVLVVSTLANGGSSSNIGASDNSAANLVLNGGTLRYSTGAASAVSTDRLFSVGTSGGTLDASGGFAINFTNTGAMGFNGQSGARTLTLTGNNANDNTLAAVIGDNGGATSVTKAGGGIWVLSGANTYTGVTTVSGTAVLKVSSLANGGVASSIGASSNAASNLVLNGGTLTYTGAAVSTDRLFSLGTSGITLNVFGTGGVNFTNTGAMGFNGQSGARTLTLANSNGGASTIAAIIGDNGGATSVTHTSAASTWALTGANTYTGATTVNGGVINVTSLANGGSASGIGAASNAATNLVLSGGTLQYTGAGSSTDRLFSVGTSGGTVDSSGTGAVNFTNSGGMGFNSQTGTRTLTLTGTNTGANTIGAVIGDNGAATALVKSGAGTWVLTGANSYTGTTTINAGSLQAGGGGTSGNLGTGAVTNNGNLTFNRSDAITVANVISGTGSVTQAGAGTTTMSGANSYSGATIINAGVMNVTSLANGGSNSNLGASSSAATNLVLNGGTLQYSGAGSAATDRLISVSTSGGGLDASGGGAVNFSNTGSIGFNSQSGARTLTLTGTNTGSNTLAAAIADNGGATALTKSGTGSWTLSGSNSYTGVTTINGGVLSVTTLANGGTSSNIGASTNAASNLVLNGGTLQYNSTATTNTDRLFSVGTAGGTISVPVVGTLNLTNTGNIGFNGQSGARTVTFAFSDSPSNAGNIVLSSAITDNGGATSLLKANSFGILRLASNNNTYTGTTTINGGSVSIGALGGSTGSIGSGNIIINGSGTLAVSRSGTVNLSQTISGTGGVILNGSAALTMSGTNTYTGFTNILGSGGVLTVSDIGNGGVPSGIGASSSAASNLLITTLSTLRYVGAGASTDRLFSVSGGASGVGTIDASGTGPLVFTNTGAMGFASSTGTRTLILSGTNTQNNTMTPVIGDNSGATALTKSGAGTWVVAGANSYTGVTTVSGGVLSVASLANGGSNSNLGASTNAATNVVLNGGTLQYTGAAVSTDRLFSVGTSGGTLDASGTGAVNFTNTGSLGFNSQTGTRTLTLTGTNTGANTLAAVIGDNSGATALTKSGAGTWVLTGANSYSGVTTVSGGVLQVGNGGTSGTLGSGSVTDNASLAFNRSDAVTVSNVISGTGSVVQAGAGTTTLSGANSYSGATVINAGILNVTSLANGGSNSNIGASSSAASNLVINGGTFAYAGAAASTDRLFSVGTAGATLTVLGSGGVTFTNTGSIDFNGQTGARTLTLANASAGTSTIAAVIGDNGGPTSVTKINAGIWALTGANTYTGATTINGTSSTILSVTSLANGGSASNIGASSNAATNLVLNGGTLRYTGTGASTDRLFSVGTSGGILDASGTVAELKFTNTGSMGFNGQTGARTLMLIGTYLGFNTVAAVIGDNGGATSVTKAGTGKWVLTGNNTYSGTTTISGGVLQIGYLTASGTVGTGNIVNNGILVLYRTDAFTLSNVISGTGSVSHAQGAATLAGLNTYTGTTAVAAGTVIVDTLADGGSASNIGASTNAANNLQLTGGTFKYTGAGVSTDRLFTIGVTATIDASGTGALNFTNTGIMGRMLTGTRTLTLTGTNTGSNTIAAVISDNTGATSLVKTGTGTWVLSGLNTYTGVSTVSGGVLSVSSLADGGSASNIGGATNAATNLVLNGGTLRYTGAAGTTDHLFSVGTGGGTLDSSGTEGITFSNSGSMGFNGQTGARTLTLTGTGAFATNQIAVGIGDNGGATSVVKNGSGTWSITGTNSYTGTTTINAGTLIVGANGILGNLGTGNIINNGQLMVMRSNALTMAQSISGSGNLIQAAANTLTLSGTNTYTGVTMIGGGGTLSISSLGNGGSASGIGAATNAAGNIEFSSVNATLKYTGAATSTDRLFSIDAGAGAVIDASGTGAINFTNTGAMGLTPGGASARSLTLTGSNTGNNTLAAAIGESGVTTSVSKTGNGTWLLTGANTYTGATTISGGKLVVSSLADGGSASSIGAASNAAGNLVLNSATLQYTGSGGSTNRLFSIGTGSGTLDASGTGAVNFTNTGAMGFNGQSGTRGLSLAGTGTGSLAAAIGDNGGATIVLLTGSPTWTLSGASTYTGGTRVFGGVLIVSTLADGGLASPLGASSNAATNLWLSGGTLRYLGAAVSTDRLFTLGALNSALDASGTGAVKFTNTGSLDLNGTGGRMLTLTGTNTDDNTLAAGIGDNGGATILTKSGAGKWVITGANTYTGATNINAGILQVGDGGTTGTLGSGTVNNSAALVINRSDAVTIANAISGTGTFTQAGAGTTTFSTGTKSYTGATFVNAGKLQAGGTNAFSTGSAVTVASGAVLEVNGFNVVVGGLSGAGTVQNGTATGATLNIGGSANASFDGLIQNGGSGFMSVNKGGLGGTLTLTGSNTYTGGTVVSAGTLSVSTLANGGVASNIGASSNAAFNLLLNGGTLSYTGAAVSTDRLFSVTTANGTLDASGTGAVNFTNTGSMAFNSQTGARVLTLTGTNTGANTIAAVIGDNGGATALLKTGTGKWVLTGNSSYTGVTTISGGVLAVSSLANGGSSSSLGAATSLASNLVIGGATLQYLGAAASTDRLFSVGSSGGTLDASGTGAVNFTNTGSMGFNGVTGTRTLTLTGTNTDSNTINAIIGDNGGATTVVKSGVGTWVLNGANTYTGSTTINTGVLQIGSGGTTGTLGTGAVTNNGNLTINRSDATTISNTISGSGSLIQAGSGTTTLSGSNSYAGATTVTAGVLKVSTLANGGSNSNIGSSNNAASNVVLNGGALQYTGAAVSTNRLFSVGTSGGTLDASGTGAVNFTNTGSVGFNGQSGARTLTLTGSNTGSNTLAAVIGDSGGATSLTKSGAGTWVLTGTNTYTGTTTISSGVLQVGNGGTSGSLGSGAVTNNASLVFNRSDAITVANVIGGSGSLTQAGSGTMTVSGANTYTGSTIINAGVLSVASIANGGTSSNLGASSSAASNLVINGGTLKYTGAAATTDRLFSVGTSGGTVDASGTGAVNFTNAGSMGFNGQSGARTVTLTGTNTGSNTIAAGIGDNGGATALVKSGTGTWVLMGANTYTGSTTINAGVLQVGNGSTTGTLGSGAVINNAQLTANRSDAITINNTISGGGSFTQAGTGTTRLSGSNSYTGVTTITSGVMNVTSLANGGSSSNIGASSNAATNLVINGGTLQYTGSSNVSTDRLFSVGLGSAVIDVSGTGTVNFTNTGSMGFNGESGARTLTLTGTNTSGQNIIAAAIGDFGGATSVTIDGAATWVLTGANTYTGATTLSAGVLQIGGNSLASAIIVGANATLEINGVNASIGSLAGSGTVQNNSVTAATLTLGGNDLNTTFSGVIKDGGAGALSLVKTGAGTFTLTGANTYNGTTTISAGELQVGSGGTTGTLGSGAVTNHAQLTINRSNAITLANVIGGSGSLTQAGAGTTTLTGSNSYSGSTTISGGVLSVALLANGGASSNIGASSNVASNLVLNGGTLQYTGADVSTDRLFSVGTNGGTVDASGTGAVNFTNTGGLGFNGQIGIRTLTLTGTNSGGNTLAAVIGDNGGATSVTKSGTGTWILTGANSYSGTTTINGGVLQAGSGGTSGALGSGAVINNAALVINRSDSITVANDMSGSGSLTHAGIGTTTLTGTNSYSGSTTISGGVLSVSVLADGGSSSNLGASSNAATNLVLNGGTLQYTGADVSTDRLFSVGSNGGTVDASGTGAVNFTNTGSLGFNGQSGVRTLTLTGANTGSNTLAAVMGDSGGATTLLKSGAGTWVITGNNTYTGTTTISAGELQVGGGGTTGALGTGGVINHGSLVLNRSDAMTVANDISGSGGLTQTGAGTTTLSGTSSYTGGTTINGGVLSVAVLANGGESSNIGASGNAATNLVLNGGSLQYTGADVSTDRLFSVGVNGATVDASGTGAVNFTNTGSLGFNGQSGARTLTLSGSNTGSNMLAAVIGDNGGATSLTKSGAGTWVLSGANTYTGSTSVSAGTLQIGDGGTTGSLSASSALSTDGTLAFNRSNTVTQGTDFANVISGSGAVTQAGSGTLTLNGSNTYAGATNVNAGTLEVTSNNALGTNATGTAVGSGGTLLLNNVNYSTAEDLTLNGSGVGGGGALRNSGTSTYSGQITAATDASINAGGGILTLTGGLVKDGTVLTITGGGTVYVSGTGISGASANSDLVVDGTNLVVSADSDYNGPTTVKNGAMLVANAAVTTTQFDLSSNSMLAGTGSITTAVDQSIFMNGTMTVGNPAVAPVATSFALTTSGAGAVVMGAGSVIQLDLFSGAGLGNNLANAAAADSINLHGKIDATAGGTLVVGNPTSMTGFRGGDQWQLFHLNSGSANAGSFVSELALNDSSLRLASGFTSHLDQGTGVFTIIDTNGGLAIASAEGQALIGGGNTVTSDLNGHLFNLRAGGGEEEESDPSAGSIAAALDEGVIMGEGDGNSEKKESPIVKRVPRSRQWEVFATVNYGNVKLTPIRTQAGVQVDSWASGAGLERHFTRGLTLGFALSFLQSTQGFTGNAGSLYMEGPALSSYVSYVRGGFWNSLLYSFGTYQMDTVRNPGAPFPTANGSTRAYTHSVQYNTGWNFRFQNKTLVTGPFVGVDYLHGTVDAYNETGGGLAALHYGAQSFQSLVSRIGWSVSKKLETSFATITPQLRLSYERQNIKNNNGTSVSLINVPFSSFAGNQNPGQDYLVAGLGVSLAFTDRFSLMLSYQGQFFRHDLQAHFGSIRFSYQF</sequence>
<protein>
    <submittedName>
        <fullName evidence="3">Autotransporter-associated beta strand protein</fullName>
    </submittedName>
</protein>
<feature type="domain" description="Autotransporter" evidence="2">
    <location>
        <begin position="5211"/>
        <end position="5490"/>
    </location>
</feature>
<accession>A0A7W7YG86</accession>
<evidence type="ECO:0000313" key="4">
    <source>
        <dbReference type="Proteomes" id="UP000590740"/>
    </source>
</evidence>